<dbReference type="PANTHER" id="PTHR12532:SF6">
    <property type="entry name" value="TRANSCRIPTIONAL REGULATORY PROTEIN YEBC-RELATED"/>
    <property type="match status" value="1"/>
</dbReference>
<evidence type="ECO:0000256" key="6">
    <source>
        <dbReference type="HAMAP-Rule" id="MF_00693"/>
    </source>
</evidence>
<evidence type="ECO:0000256" key="1">
    <source>
        <dbReference type="ARBA" id="ARBA00008724"/>
    </source>
</evidence>
<dbReference type="SUPFAM" id="SSF75625">
    <property type="entry name" value="YebC-like"/>
    <property type="match status" value="1"/>
</dbReference>
<dbReference type="GO" id="GO:0006355">
    <property type="term" value="P:regulation of DNA-templated transcription"/>
    <property type="evidence" value="ECO:0007669"/>
    <property type="project" value="UniProtKB-UniRule"/>
</dbReference>
<organism evidence="9 10">
    <name type="scientific">Ectothiorhodospira marina</name>
    <dbReference type="NCBI Taxonomy" id="1396821"/>
    <lineage>
        <taxon>Bacteria</taxon>
        <taxon>Pseudomonadati</taxon>
        <taxon>Pseudomonadota</taxon>
        <taxon>Gammaproteobacteria</taxon>
        <taxon>Chromatiales</taxon>
        <taxon>Ectothiorhodospiraceae</taxon>
        <taxon>Ectothiorhodospira</taxon>
    </lineage>
</organism>
<dbReference type="NCBIfam" id="TIGR01033">
    <property type="entry name" value="YebC/PmpR family DNA-binding transcriptional regulator"/>
    <property type="match status" value="1"/>
</dbReference>
<dbReference type="Proteomes" id="UP000199256">
    <property type="component" value="Unassembled WGS sequence"/>
</dbReference>
<dbReference type="InterPro" id="IPR026564">
    <property type="entry name" value="Transcrip_reg_TACO1-like_dom3"/>
</dbReference>
<dbReference type="InterPro" id="IPR017856">
    <property type="entry name" value="Integrase-like_N"/>
</dbReference>
<dbReference type="InterPro" id="IPR049083">
    <property type="entry name" value="TACO1_YebC_N"/>
</dbReference>
<comment type="similarity">
    <text evidence="1 6">Belongs to the TACO1 family.</text>
</comment>
<dbReference type="GO" id="GO:0003677">
    <property type="term" value="F:DNA binding"/>
    <property type="evidence" value="ECO:0007669"/>
    <property type="project" value="UniProtKB-UniRule"/>
</dbReference>
<reference evidence="10" key="1">
    <citation type="submission" date="2016-10" db="EMBL/GenBank/DDBJ databases">
        <authorList>
            <person name="Varghese N."/>
            <person name="Submissions S."/>
        </authorList>
    </citation>
    <scope>NUCLEOTIDE SEQUENCE [LARGE SCALE GENOMIC DNA]</scope>
    <source>
        <strain evidence="10">DSM 241</strain>
    </source>
</reference>
<dbReference type="Pfam" id="PF20772">
    <property type="entry name" value="TACO1_YebC_N"/>
    <property type="match status" value="1"/>
</dbReference>
<keyword evidence="4 6" id="KW-0238">DNA-binding</keyword>
<comment type="subcellular location">
    <subcellularLocation>
        <location evidence="6">Cytoplasm</location>
    </subcellularLocation>
</comment>
<keyword evidence="3 6" id="KW-0805">Transcription regulation</keyword>
<evidence type="ECO:0000313" key="9">
    <source>
        <dbReference type="EMBL" id="SEK49651.1"/>
    </source>
</evidence>
<dbReference type="STRING" id="1396821.SAMN05444515_102166"/>
<evidence type="ECO:0000259" key="7">
    <source>
        <dbReference type="Pfam" id="PF01709"/>
    </source>
</evidence>
<keyword evidence="2 6" id="KW-0963">Cytoplasm</keyword>
<dbReference type="FunFam" id="3.30.70.980:FF:000002">
    <property type="entry name" value="Probable transcriptional regulatory protein YebC"/>
    <property type="match status" value="1"/>
</dbReference>
<dbReference type="Gene3D" id="1.10.10.200">
    <property type="match status" value="1"/>
</dbReference>
<gene>
    <name evidence="9" type="ORF">SAMN05444515_102166</name>
</gene>
<evidence type="ECO:0000256" key="2">
    <source>
        <dbReference type="ARBA" id="ARBA00022490"/>
    </source>
</evidence>
<dbReference type="HAMAP" id="MF_00693">
    <property type="entry name" value="Transcrip_reg_TACO1"/>
    <property type="match status" value="1"/>
</dbReference>
<evidence type="ECO:0000313" key="10">
    <source>
        <dbReference type="Proteomes" id="UP000199256"/>
    </source>
</evidence>
<dbReference type="EMBL" id="FOAA01000002">
    <property type="protein sequence ID" value="SEK49651.1"/>
    <property type="molecule type" value="Genomic_DNA"/>
</dbReference>
<keyword evidence="10" id="KW-1185">Reference proteome</keyword>
<evidence type="ECO:0000256" key="3">
    <source>
        <dbReference type="ARBA" id="ARBA00023015"/>
    </source>
</evidence>
<feature type="domain" description="TACO1/YebC-like N-terminal" evidence="8">
    <location>
        <begin position="5"/>
        <end position="76"/>
    </location>
</feature>
<dbReference type="NCBIfam" id="NF009044">
    <property type="entry name" value="PRK12378.1"/>
    <property type="match status" value="1"/>
</dbReference>
<feature type="domain" description="TACO1/YebC-like second and third" evidence="7">
    <location>
        <begin position="82"/>
        <end position="237"/>
    </location>
</feature>
<dbReference type="InterPro" id="IPR029072">
    <property type="entry name" value="YebC-like"/>
</dbReference>
<keyword evidence="5 6" id="KW-0804">Transcription</keyword>
<dbReference type="FunFam" id="1.10.10.200:FF:000001">
    <property type="entry name" value="Probable transcriptional regulatory protein YebC"/>
    <property type="match status" value="1"/>
</dbReference>
<protein>
    <recommendedName>
        <fullName evidence="6">Probable transcriptional regulatory protein SAMN05444515_102166</fullName>
    </recommendedName>
</protein>
<dbReference type="InterPro" id="IPR048300">
    <property type="entry name" value="TACO1_YebC-like_2nd/3rd_dom"/>
</dbReference>
<proteinExistence type="inferred from homology"/>
<evidence type="ECO:0000256" key="5">
    <source>
        <dbReference type="ARBA" id="ARBA00023163"/>
    </source>
</evidence>
<dbReference type="OrthoDB" id="9781053at2"/>
<evidence type="ECO:0000259" key="8">
    <source>
        <dbReference type="Pfam" id="PF20772"/>
    </source>
</evidence>
<sequence length="248" mass="27080">MAGHSKWANIQHRKNAQDAKRGKLFTKLIKEITVASRMGGSDPDSNPRLRLAVDKALDANMTKDTVERAIKRGAGELEGVTYEEIRYEGYGPGGAALMVDCMTDNRNRTVAEVRHAFSKCGGNLGTDGSVAYLFDKKGVLSYPEGLDEERIMEAALEAGAEDVVVNDDGSMEVLTSPDEYETVREAMTEAGFKPERGEVTMRAATASSLDVDSAQQVLKLLDMLDDLDDVQNIYTNADFPDEVMQGMS</sequence>
<dbReference type="Gene3D" id="3.30.70.980">
    <property type="match status" value="2"/>
</dbReference>
<dbReference type="PANTHER" id="PTHR12532">
    <property type="entry name" value="TRANSLATIONAL ACTIVATOR OF CYTOCHROME C OXIDASE 1"/>
    <property type="match status" value="1"/>
</dbReference>
<dbReference type="RefSeq" id="WP_090250938.1">
    <property type="nucleotide sequence ID" value="NZ_FOAA01000002.1"/>
</dbReference>
<accession>A0A1H7HH65</accession>
<dbReference type="Pfam" id="PF01709">
    <property type="entry name" value="Transcrip_reg"/>
    <property type="match status" value="1"/>
</dbReference>
<dbReference type="NCBIfam" id="NF001030">
    <property type="entry name" value="PRK00110.1"/>
    <property type="match status" value="1"/>
</dbReference>
<name>A0A1H7HH65_9GAMM</name>
<dbReference type="InterPro" id="IPR002876">
    <property type="entry name" value="Transcrip_reg_TACO1-like"/>
</dbReference>
<evidence type="ECO:0000256" key="4">
    <source>
        <dbReference type="ARBA" id="ARBA00023125"/>
    </source>
</evidence>
<dbReference type="AlphaFoldDB" id="A0A1H7HH65"/>
<dbReference type="GO" id="GO:0005829">
    <property type="term" value="C:cytosol"/>
    <property type="evidence" value="ECO:0007669"/>
    <property type="project" value="TreeGrafter"/>
</dbReference>